<dbReference type="Proteomes" id="UP000624183">
    <property type="component" value="Unassembled WGS sequence"/>
</dbReference>
<dbReference type="PANTHER" id="PTHR43245">
    <property type="entry name" value="BIFUNCTIONAL POLYMYXIN RESISTANCE PROTEIN ARNA"/>
    <property type="match status" value="1"/>
</dbReference>
<dbReference type="Gene3D" id="3.40.50.720">
    <property type="entry name" value="NAD(P)-binding Rossmann-like Domain"/>
    <property type="match status" value="1"/>
</dbReference>
<dbReference type="Pfam" id="PF01370">
    <property type="entry name" value="Epimerase"/>
    <property type="match status" value="1"/>
</dbReference>
<evidence type="ECO:0000313" key="2">
    <source>
        <dbReference type="EMBL" id="GGZ60671.1"/>
    </source>
</evidence>
<keyword evidence="3" id="KW-1185">Reference proteome</keyword>
<reference evidence="3" key="1">
    <citation type="journal article" date="2019" name="Int. J. Syst. Evol. Microbiol.">
        <title>The Global Catalogue of Microorganisms (GCM) 10K type strain sequencing project: providing services to taxonomists for standard genome sequencing and annotation.</title>
        <authorList>
            <consortium name="The Broad Institute Genomics Platform"/>
            <consortium name="The Broad Institute Genome Sequencing Center for Infectious Disease"/>
            <person name="Wu L."/>
            <person name="Ma J."/>
        </authorList>
    </citation>
    <scope>NUCLEOTIDE SEQUENCE [LARGE SCALE GENOMIC DNA]</scope>
    <source>
        <strain evidence="3">JCM 4602</strain>
    </source>
</reference>
<dbReference type="InterPro" id="IPR036291">
    <property type="entry name" value="NAD(P)-bd_dom_sf"/>
</dbReference>
<dbReference type="InterPro" id="IPR050177">
    <property type="entry name" value="Lipid_A_modif_metabolic_enz"/>
</dbReference>
<accession>A0ABQ3BY72</accession>
<organism evidence="2 3">
    <name type="scientific">Streptomyces rubiginosohelvolus</name>
    <dbReference type="NCBI Taxonomy" id="67362"/>
    <lineage>
        <taxon>Bacteria</taxon>
        <taxon>Bacillati</taxon>
        <taxon>Actinomycetota</taxon>
        <taxon>Actinomycetes</taxon>
        <taxon>Kitasatosporales</taxon>
        <taxon>Streptomycetaceae</taxon>
        <taxon>Streptomyces</taxon>
    </lineage>
</organism>
<sequence>MSANGRVVVLGGTGFVGRHVCAALESRGTEVAVVARRPPDHEVVGPFLALDLARRPARESAERLDALAPFAVVNSTGSIWGNTDAQMWEAAAAPTLRLLDILALMETRPRLVHLGSVLEYGRMRVGTASDVAVPAHPTSAYGRAKLAATRAVLERIGAGELEGMVLRIANLAGPRSPDVSLLGRVAGQLWAAAGRPAAVELDPLLAHRDYVDVRDVADAVVAAVDSKVSGEIVDIGSGHSTSVRTLVDMLIERSGLPASVRERSDVGIQHSTEEWSLVNTAPAEHLLGWRSRRSLAEAVDGFWLEFVERQGPRDEHHPLNETENHPR</sequence>
<dbReference type="EMBL" id="BMUW01000007">
    <property type="protein sequence ID" value="GGZ60671.1"/>
    <property type="molecule type" value="Genomic_DNA"/>
</dbReference>
<proteinExistence type="predicted"/>
<comment type="caution">
    <text evidence="2">The sequence shown here is derived from an EMBL/GenBank/DDBJ whole genome shotgun (WGS) entry which is preliminary data.</text>
</comment>
<feature type="domain" description="NAD-dependent epimerase/dehydratase" evidence="1">
    <location>
        <begin position="7"/>
        <end position="236"/>
    </location>
</feature>
<evidence type="ECO:0000259" key="1">
    <source>
        <dbReference type="Pfam" id="PF01370"/>
    </source>
</evidence>
<dbReference type="Gene3D" id="3.90.25.10">
    <property type="entry name" value="UDP-galactose 4-epimerase, domain 1"/>
    <property type="match status" value="1"/>
</dbReference>
<protein>
    <submittedName>
        <fullName evidence="2">UDP-glucose 4-epimerase</fullName>
    </submittedName>
</protein>
<dbReference type="InterPro" id="IPR001509">
    <property type="entry name" value="Epimerase_deHydtase"/>
</dbReference>
<evidence type="ECO:0000313" key="3">
    <source>
        <dbReference type="Proteomes" id="UP000624183"/>
    </source>
</evidence>
<gene>
    <name evidence="2" type="primary">galE</name>
    <name evidence="2" type="ORF">GCM10010328_38960</name>
</gene>
<dbReference type="SUPFAM" id="SSF51735">
    <property type="entry name" value="NAD(P)-binding Rossmann-fold domains"/>
    <property type="match status" value="1"/>
</dbReference>
<name>A0ABQ3BY72_9ACTN</name>